<keyword evidence="1" id="KW-1133">Transmembrane helix</keyword>
<protein>
    <submittedName>
        <fullName evidence="2">Uncharacterized protein</fullName>
    </submittedName>
</protein>
<feature type="transmembrane region" description="Helical" evidence="1">
    <location>
        <begin position="6"/>
        <end position="29"/>
    </location>
</feature>
<keyword evidence="1" id="KW-0472">Membrane</keyword>
<dbReference type="EMBL" id="FNQE01000004">
    <property type="protein sequence ID" value="SDY65089.1"/>
    <property type="molecule type" value="Genomic_DNA"/>
</dbReference>
<gene>
    <name evidence="2" type="ORF">SAMN05660462_00545</name>
</gene>
<accession>A0A1H3LLT0</accession>
<proteinExistence type="predicted"/>
<keyword evidence="3" id="KW-1185">Reference proteome</keyword>
<keyword evidence="1" id="KW-0812">Transmembrane</keyword>
<evidence type="ECO:0000256" key="1">
    <source>
        <dbReference type="SAM" id="Phobius"/>
    </source>
</evidence>
<sequence length="71" mass="8142">MKNKRIFYTGLVIILTMLTVGVILSMRIVEDRPDVYDKLDTEIRYGNSEKVGDIPYFLNIGTKSYVNSPLL</sequence>
<organism evidence="2 3">
    <name type="scientific">Proteiniborus ethanoligenes</name>
    <dbReference type="NCBI Taxonomy" id="415015"/>
    <lineage>
        <taxon>Bacteria</taxon>
        <taxon>Bacillati</taxon>
        <taxon>Bacillota</taxon>
        <taxon>Clostridia</taxon>
        <taxon>Eubacteriales</taxon>
        <taxon>Proteiniborus</taxon>
    </lineage>
</organism>
<name>A0A1H3LLT0_9FIRM</name>
<dbReference type="RefSeq" id="WP_091726873.1">
    <property type="nucleotide sequence ID" value="NZ_FNQE01000004.1"/>
</dbReference>
<reference evidence="2 3" key="1">
    <citation type="submission" date="2016-10" db="EMBL/GenBank/DDBJ databases">
        <authorList>
            <person name="de Groot N.N."/>
        </authorList>
    </citation>
    <scope>NUCLEOTIDE SEQUENCE [LARGE SCALE GENOMIC DNA]</scope>
    <source>
        <strain evidence="2 3">DSM 21650</strain>
    </source>
</reference>
<dbReference type="AlphaFoldDB" id="A0A1H3LLT0"/>
<evidence type="ECO:0000313" key="3">
    <source>
        <dbReference type="Proteomes" id="UP000198625"/>
    </source>
</evidence>
<dbReference type="Proteomes" id="UP000198625">
    <property type="component" value="Unassembled WGS sequence"/>
</dbReference>
<evidence type="ECO:0000313" key="2">
    <source>
        <dbReference type="EMBL" id="SDY65089.1"/>
    </source>
</evidence>